<dbReference type="Gene3D" id="1.10.10.60">
    <property type="entry name" value="Homeodomain-like"/>
    <property type="match status" value="2"/>
</dbReference>
<reference evidence="5 6" key="1">
    <citation type="submission" date="2020-07" db="EMBL/GenBank/DDBJ databases">
        <title>Vallitalea guaymasensis genome.</title>
        <authorList>
            <person name="Postec A."/>
        </authorList>
    </citation>
    <scope>NUCLEOTIDE SEQUENCE [LARGE SCALE GENOMIC DNA]</scope>
    <source>
        <strain evidence="5 6">Ra1766G1</strain>
    </source>
</reference>
<dbReference type="RefSeq" id="WP_212690292.1">
    <property type="nucleotide sequence ID" value="NZ_CP058561.1"/>
</dbReference>
<keyword evidence="1" id="KW-0805">Transcription regulation</keyword>
<dbReference type="Proteomes" id="UP000677305">
    <property type="component" value="Chromosome"/>
</dbReference>
<sequence>MFDFIPYLISANYTQHRRKFQPNHAFEKRITKSYELVYFLDDSNCKMILDNKEYKIVGDTIVFRKPDQHNQSFMPYESILLCFTFQPLKKESNDDNGKKDLQSIIMDRIITDPFVDNIKTIYNKPNQGNYRRIFEDIYKESLLNRQYSSYYFSSKLMEILYGLYHENNSNLYTNDEQVTDEDLLVILSYIHSNLNNCFTVKIMSKELSISERSIYKLFKEHLGTTPVQYINECKLNYSKRLLLNSNISVHKIAIMSGYDNSTYYITLFKKRYGITPLQYRNKRAET</sequence>
<dbReference type="PROSITE" id="PS00041">
    <property type="entry name" value="HTH_ARAC_FAMILY_1"/>
    <property type="match status" value="1"/>
</dbReference>
<dbReference type="InterPro" id="IPR009057">
    <property type="entry name" value="Homeodomain-like_sf"/>
</dbReference>
<protein>
    <submittedName>
        <fullName evidence="5">Helix-turn-helix transcriptional regulator</fullName>
    </submittedName>
</protein>
<dbReference type="PANTHER" id="PTHR43280">
    <property type="entry name" value="ARAC-FAMILY TRANSCRIPTIONAL REGULATOR"/>
    <property type="match status" value="1"/>
</dbReference>
<organism evidence="5 6">
    <name type="scientific">Vallitalea guaymasensis</name>
    <dbReference type="NCBI Taxonomy" id="1185412"/>
    <lineage>
        <taxon>Bacteria</taxon>
        <taxon>Bacillati</taxon>
        <taxon>Bacillota</taxon>
        <taxon>Clostridia</taxon>
        <taxon>Lachnospirales</taxon>
        <taxon>Vallitaleaceae</taxon>
        <taxon>Vallitalea</taxon>
    </lineage>
</organism>
<dbReference type="EMBL" id="CP058561">
    <property type="protein sequence ID" value="QUH30067.1"/>
    <property type="molecule type" value="Genomic_DNA"/>
</dbReference>
<evidence type="ECO:0000259" key="4">
    <source>
        <dbReference type="PROSITE" id="PS01124"/>
    </source>
</evidence>
<evidence type="ECO:0000256" key="1">
    <source>
        <dbReference type="ARBA" id="ARBA00023015"/>
    </source>
</evidence>
<evidence type="ECO:0000256" key="3">
    <source>
        <dbReference type="ARBA" id="ARBA00023163"/>
    </source>
</evidence>
<dbReference type="Pfam" id="PF12833">
    <property type="entry name" value="HTH_18"/>
    <property type="match status" value="1"/>
</dbReference>
<keyword evidence="6" id="KW-1185">Reference proteome</keyword>
<dbReference type="InterPro" id="IPR020449">
    <property type="entry name" value="Tscrpt_reg_AraC-type_HTH"/>
</dbReference>
<dbReference type="PANTHER" id="PTHR43280:SF2">
    <property type="entry name" value="HTH-TYPE TRANSCRIPTIONAL REGULATOR EXSA"/>
    <property type="match status" value="1"/>
</dbReference>
<dbReference type="InterPro" id="IPR018062">
    <property type="entry name" value="HTH_AraC-typ_CS"/>
</dbReference>
<name>A0A8J8SCS9_9FIRM</name>
<evidence type="ECO:0000313" key="6">
    <source>
        <dbReference type="Proteomes" id="UP000677305"/>
    </source>
</evidence>
<dbReference type="AlphaFoldDB" id="A0A8J8SCS9"/>
<accession>A0A8J8SCS9</accession>
<keyword evidence="3" id="KW-0804">Transcription</keyword>
<gene>
    <name evidence="5" type="ORF">HYG85_14555</name>
</gene>
<dbReference type="SUPFAM" id="SSF46689">
    <property type="entry name" value="Homeodomain-like"/>
    <property type="match status" value="2"/>
</dbReference>
<dbReference type="PROSITE" id="PS01124">
    <property type="entry name" value="HTH_ARAC_FAMILY_2"/>
    <property type="match status" value="1"/>
</dbReference>
<evidence type="ECO:0000313" key="5">
    <source>
        <dbReference type="EMBL" id="QUH30067.1"/>
    </source>
</evidence>
<dbReference type="GO" id="GO:0043565">
    <property type="term" value="F:sequence-specific DNA binding"/>
    <property type="evidence" value="ECO:0007669"/>
    <property type="project" value="InterPro"/>
</dbReference>
<dbReference type="KEGG" id="vgu:HYG85_14555"/>
<evidence type="ECO:0000256" key="2">
    <source>
        <dbReference type="ARBA" id="ARBA00023125"/>
    </source>
</evidence>
<feature type="domain" description="HTH araC/xylS-type" evidence="4">
    <location>
        <begin position="184"/>
        <end position="282"/>
    </location>
</feature>
<dbReference type="GO" id="GO:0003700">
    <property type="term" value="F:DNA-binding transcription factor activity"/>
    <property type="evidence" value="ECO:0007669"/>
    <property type="project" value="InterPro"/>
</dbReference>
<dbReference type="PRINTS" id="PR00032">
    <property type="entry name" value="HTHARAC"/>
</dbReference>
<dbReference type="InterPro" id="IPR018060">
    <property type="entry name" value="HTH_AraC"/>
</dbReference>
<keyword evidence="2" id="KW-0238">DNA-binding</keyword>
<proteinExistence type="predicted"/>
<dbReference type="SMART" id="SM00342">
    <property type="entry name" value="HTH_ARAC"/>
    <property type="match status" value="1"/>
</dbReference>